<accession>A0A9P4GGD7</accession>
<dbReference type="EMBL" id="ML976616">
    <property type="protein sequence ID" value="KAF1845132.1"/>
    <property type="molecule type" value="Genomic_DNA"/>
</dbReference>
<protein>
    <submittedName>
        <fullName evidence="1">Uncharacterized protein</fullName>
    </submittedName>
</protein>
<evidence type="ECO:0000313" key="2">
    <source>
        <dbReference type="Proteomes" id="UP000800039"/>
    </source>
</evidence>
<keyword evidence="2" id="KW-1185">Reference proteome</keyword>
<reference evidence="1" key="1">
    <citation type="submission" date="2020-01" db="EMBL/GenBank/DDBJ databases">
        <authorList>
            <consortium name="DOE Joint Genome Institute"/>
            <person name="Haridas S."/>
            <person name="Albert R."/>
            <person name="Binder M."/>
            <person name="Bloem J."/>
            <person name="Labutti K."/>
            <person name="Salamov A."/>
            <person name="Andreopoulos B."/>
            <person name="Baker S.E."/>
            <person name="Barry K."/>
            <person name="Bills G."/>
            <person name="Bluhm B.H."/>
            <person name="Cannon C."/>
            <person name="Castanera R."/>
            <person name="Culley D.E."/>
            <person name="Daum C."/>
            <person name="Ezra D."/>
            <person name="Gonzalez J.B."/>
            <person name="Henrissat B."/>
            <person name="Kuo A."/>
            <person name="Liang C."/>
            <person name="Lipzen A."/>
            <person name="Lutzoni F."/>
            <person name="Magnuson J."/>
            <person name="Mondo S."/>
            <person name="Nolan M."/>
            <person name="Ohm R."/>
            <person name="Pangilinan J."/>
            <person name="Park H.-J."/>
            <person name="Ramirez L."/>
            <person name="Alfaro M."/>
            <person name="Sun H."/>
            <person name="Tritt A."/>
            <person name="Yoshinaga Y."/>
            <person name="Zwiers L.-H."/>
            <person name="Turgeon B.G."/>
            <person name="Goodwin S.B."/>
            <person name="Spatafora J.W."/>
            <person name="Crous P.W."/>
            <person name="Grigoriev I.V."/>
        </authorList>
    </citation>
    <scope>NUCLEOTIDE SEQUENCE</scope>
    <source>
        <strain evidence="1">CBS 394.84</strain>
    </source>
</reference>
<comment type="caution">
    <text evidence="1">The sequence shown here is derived from an EMBL/GenBank/DDBJ whole genome shotgun (WGS) entry which is preliminary data.</text>
</comment>
<name>A0A9P4GGD7_9PLEO</name>
<gene>
    <name evidence="1" type="ORF">K460DRAFT_103655</name>
</gene>
<organism evidence="1 2">
    <name type="scientific">Cucurbitaria berberidis CBS 394.84</name>
    <dbReference type="NCBI Taxonomy" id="1168544"/>
    <lineage>
        <taxon>Eukaryota</taxon>
        <taxon>Fungi</taxon>
        <taxon>Dikarya</taxon>
        <taxon>Ascomycota</taxon>
        <taxon>Pezizomycotina</taxon>
        <taxon>Dothideomycetes</taxon>
        <taxon>Pleosporomycetidae</taxon>
        <taxon>Pleosporales</taxon>
        <taxon>Pleosporineae</taxon>
        <taxon>Cucurbitariaceae</taxon>
        <taxon>Cucurbitaria</taxon>
    </lineage>
</organism>
<dbReference type="GeneID" id="63843762"/>
<proteinExistence type="predicted"/>
<dbReference type="RefSeq" id="XP_040787695.1">
    <property type="nucleotide sequence ID" value="XM_040926511.1"/>
</dbReference>
<sequence length="239" mass="26782">MPLIRQCHRTRKFRDMCAERQHSRSVPTVCYQEASELTALGLPSHVSLARTFHSSSSESLCISCLLPIAPSRRHVIRSCGIHRTKPQAGNLLPCWQITTIRCNLLLQATDSALPLWTTNMCGSSRKMQLKAPSFKHHVDLQNSYPVGCHLHALNDNPAAPHVVTFPCRLGVYLAISDDLPCPWREMRQPGSMHQAVTASSLGFSCNYPTYRPPYFVFAQSKQRNRTSSIQTLCAQVEPV</sequence>
<evidence type="ECO:0000313" key="1">
    <source>
        <dbReference type="EMBL" id="KAF1845132.1"/>
    </source>
</evidence>
<dbReference type="AlphaFoldDB" id="A0A9P4GGD7"/>
<dbReference type="Proteomes" id="UP000800039">
    <property type="component" value="Unassembled WGS sequence"/>
</dbReference>